<evidence type="ECO:0000256" key="3">
    <source>
        <dbReference type="ARBA" id="ARBA00023004"/>
    </source>
</evidence>
<feature type="domain" description="HhH-GPD" evidence="5">
    <location>
        <begin position="39"/>
        <end position="197"/>
    </location>
</feature>
<evidence type="ECO:0000256" key="1">
    <source>
        <dbReference type="ARBA" id="ARBA00022485"/>
    </source>
</evidence>
<dbReference type="InterPro" id="IPR003265">
    <property type="entry name" value="HhH-GPD_domain"/>
</dbReference>
<gene>
    <name evidence="6" type="ORF">ACFQ4R_02065</name>
</gene>
<keyword evidence="7" id="KW-1185">Reference proteome</keyword>
<proteinExistence type="predicted"/>
<keyword evidence="3" id="KW-0408">Iron</keyword>
<dbReference type="RefSeq" id="WP_125647243.1">
    <property type="nucleotide sequence ID" value="NZ_JBHTOH010000015.1"/>
</dbReference>
<evidence type="ECO:0000313" key="7">
    <source>
        <dbReference type="Proteomes" id="UP001597191"/>
    </source>
</evidence>
<keyword evidence="1" id="KW-0004">4Fe-4S</keyword>
<dbReference type="Pfam" id="PF00730">
    <property type="entry name" value="HhH-GPD"/>
    <property type="match status" value="1"/>
</dbReference>
<comment type="caution">
    <text evidence="6">The sequence shown here is derived from an EMBL/GenBank/DDBJ whole genome shotgun (WGS) entry which is preliminary data.</text>
</comment>
<keyword evidence="6" id="KW-0540">Nuclease</keyword>
<dbReference type="PIRSF" id="PIRSF001435">
    <property type="entry name" value="Nth"/>
    <property type="match status" value="1"/>
</dbReference>
<protein>
    <submittedName>
        <fullName evidence="6">Endonuclease III domain-containing protein</fullName>
    </submittedName>
</protein>
<dbReference type="InterPro" id="IPR023170">
    <property type="entry name" value="HhH_base_excis_C"/>
</dbReference>
<reference evidence="7" key="1">
    <citation type="journal article" date="2019" name="Int. J. Syst. Evol. Microbiol.">
        <title>The Global Catalogue of Microorganisms (GCM) 10K type strain sequencing project: providing services to taxonomists for standard genome sequencing and annotation.</title>
        <authorList>
            <consortium name="The Broad Institute Genomics Platform"/>
            <consortium name="The Broad Institute Genome Sequencing Center for Infectious Disease"/>
            <person name="Wu L."/>
            <person name="Ma J."/>
        </authorList>
    </citation>
    <scope>NUCLEOTIDE SEQUENCE [LARGE SCALE GENOMIC DNA]</scope>
    <source>
        <strain evidence="7">CCM 8937</strain>
    </source>
</reference>
<dbReference type="GO" id="GO:0004519">
    <property type="term" value="F:endonuclease activity"/>
    <property type="evidence" value="ECO:0007669"/>
    <property type="project" value="UniProtKB-KW"/>
</dbReference>
<dbReference type="InterPro" id="IPR011257">
    <property type="entry name" value="DNA_glycosylase"/>
</dbReference>
<dbReference type="SUPFAM" id="SSF48150">
    <property type="entry name" value="DNA-glycosylase"/>
    <property type="match status" value="1"/>
</dbReference>
<dbReference type="PANTHER" id="PTHR10359">
    <property type="entry name" value="A/G-SPECIFIC ADENINE GLYCOSYLASE/ENDONUCLEASE III"/>
    <property type="match status" value="1"/>
</dbReference>
<evidence type="ECO:0000256" key="2">
    <source>
        <dbReference type="ARBA" id="ARBA00022723"/>
    </source>
</evidence>
<evidence type="ECO:0000259" key="5">
    <source>
        <dbReference type="SMART" id="SM00478"/>
    </source>
</evidence>
<keyword evidence="6" id="KW-0255">Endonuclease</keyword>
<evidence type="ECO:0000256" key="4">
    <source>
        <dbReference type="ARBA" id="ARBA00023014"/>
    </source>
</evidence>
<sequence>MSSQIITLPQLYQLLHDHLDTNGWWPAVTDWQIIWGAVLIQNTNWKNVDYALADLRQATDFEPAQIRRLTTPELEQTIRSAGFYVRKAQTIQNLCQFFARYNDDLAAIRLVPKAELRQQLLALKGVGHETADTMMLYVFSKEAFIVDVYARRLFKHLQLTLPKTYDAAQTLIWPEVADLTLRGLQQFHAGIVTFGQQVKTESDWQQSFLANYQLASLRN</sequence>
<name>A0ABW4BLK9_9LACO</name>
<dbReference type="SMART" id="SM00478">
    <property type="entry name" value="ENDO3c"/>
    <property type="match status" value="1"/>
</dbReference>
<dbReference type="CDD" id="cd00056">
    <property type="entry name" value="ENDO3c"/>
    <property type="match status" value="1"/>
</dbReference>
<keyword evidence="4" id="KW-0411">Iron-sulfur</keyword>
<dbReference type="EMBL" id="JBHTOH010000015">
    <property type="protein sequence ID" value="MFD1410410.1"/>
    <property type="molecule type" value="Genomic_DNA"/>
</dbReference>
<keyword evidence="2" id="KW-0479">Metal-binding</keyword>
<keyword evidence="6" id="KW-0378">Hydrolase</keyword>
<evidence type="ECO:0000313" key="6">
    <source>
        <dbReference type="EMBL" id="MFD1410410.1"/>
    </source>
</evidence>
<dbReference type="Gene3D" id="1.10.1670.10">
    <property type="entry name" value="Helix-hairpin-Helix base-excision DNA repair enzymes (C-terminal)"/>
    <property type="match status" value="1"/>
</dbReference>
<dbReference type="Proteomes" id="UP001597191">
    <property type="component" value="Unassembled WGS sequence"/>
</dbReference>
<dbReference type="Gene3D" id="1.10.340.30">
    <property type="entry name" value="Hypothetical protein, domain 2"/>
    <property type="match status" value="1"/>
</dbReference>
<accession>A0ABW4BLK9</accession>
<organism evidence="6 7">
    <name type="scientific">Lapidilactobacillus gannanensis</name>
    <dbReference type="NCBI Taxonomy" id="2486002"/>
    <lineage>
        <taxon>Bacteria</taxon>
        <taxon>Bacillati</taxon>
        <taxon>Bacillota</taxon>
        <taxon>Bacilli</taxon>
        <taxon>Lactobacillales</taxon>
        <taxon>Lactobacillaceae</taxon>
        <taxon>Lapidilactobacillus</taxon>
    </lineage>
</organism>
<dbReference type="PANTHER" id="PTHR10359:SF19">
    <property type="entry name" value="DNA REPAIR GLYCOSYLASE MJ1434-RELATED"/>
    <property type="match status" value="1"/>
</dbReference>